<reference evidence="2" key="1">
    <citation type="submission" date="2021-01" db="EMBL/GenBank/DDBJ databases">
        <authorList>
            <person name="Corre E."/>
            <person name="Pelletier E."/>
            <person name="Niang G."/>
            <person name="Scheremetjew M."/>
            <person name="Finn R."/>
            <person name="Kale V."/>
            <person name="Holt S."/>
            <person name="Cochrane G."/>
            <person name="Meng A."/>
            <person name="Brown T."/>
            <person name="Cohen L."/>
        </authorList>
    </citation>
    <scope>NUCLEOTIDE SEQUENCE</scope>
    <source>
        <strain evidence="2">CCAP 955/1</strain>
    </source>
</reference>
<gene>
    <name evidence="2" type="ORF">SELO1098_LOCUS2343</name>
</gene>
<name>A0A7S3GQC9_9STRA</name>
<feature type="region of interest" description="Disordered" evidence="1">
    <location>
        <begin position="114"/>
        <end position="133"/>
    </location>
</feature>
<dbReference type="EMBL" id="HBIC01004313">
    <property type="protein sequence ID" value="CAE0273517.1"/>
    <property type="molecule type" value="Transcribed_RNA"/>
</dbReference>
<feature type="region of interest" description="Disordered" evidence="1">
    <location>
        <begin position="139"/>
        <end position="164"/>
    </location>
</feature>
<evidence type="ECO:0000256" key="1">
    <source>
        <dbReference type="SAM" id="MobiDB-lite"/>
    </source>
</evidence>
<proteinExistence type="predicted"/>
<evidence type="ECO:0000313" key="2">
    <source>
        <dbReference type="EMBL" id="CAE0273517.1"/>
    </source>
</evidence>
<sequence length="323" mass="36896">MVFVRRFYRIPSLLFPEDTLLAAIIAEKHYAEGIVKQNDEEMLLSEIRGVGLDEAKMPQIMSQLRAYVEKANLDLPDYKNEASSSSNGADGQDSSADTSIDAVLGGIINDALGDNFSSPRHQPAKSTSTIAEKVEKVVSKVTDDNTSSSSDSSDSDESDSETAYPHHRKLYKELYTIEDINVRDDFLLKTVENMSDEETAAFMTPLLNDSDDSDVDEDELTPLERKERLALIDKYVKPATTELERDRDALLRQNDGLPVSQARDETDMFMIREWRLEQDVRSRARAEFEYEEKEVARRQREFEKRRLWKMPRPVVPIIGYKEV</sequence>
<organism evidence="2">
    <name type="scientific">Spumella elongata</name>
    <dbReference type="NCBI Taxonomy" id="89044"/>
    <lineage>
        <taxon>Eukaryota</taxon>
        <taxon>Sar</taxon>
        <taxon>Stramenopiles</taxon>
        <taxon>Ochrophyta</taxon>
        <taxon>Chrysophyceae</taxon>
        <taxon>Chromulinales</taxon>
        <taxon>Chromulinaceae</taxon>
        <taxon>Spumella</taxon>
    </lineage>
</organism>
<dbReference type="AlphaFoldDB" id="A0A7S3GQC9"/>
<accession>A0A7S3GQC9</accession>
<feature type="compositionally biased region" description="Polar residues" evidence="1">
    <location>
        <begin position="115"/>
        <end position="130"/>
    </location>
</feature>
<protein>
    <submittedName>
        <fullName evidence="2">Uncharacterized protein</fullName>
    </submittedName>
</protein>